<organism evidence="2 3">
    <name type="scientific">Ficus carica</name>
    <name type="common">Common fig</name>
    <dbReference type="NCBI Taxonomy" id="3494"/>
    <lineage>
        <taxon>Eukaryota</taxon>
        <taxon>Viridiplantae</taxon>
        <taxon>Streptophyta</taxon>
        <taxon>Embryophyta</taxon>
        <taxon>Tracheophyta</taxon>
        <taxon>Spermatophyta</taxon>
        <taxon>Magnoliopsida</taxon>
        <taxon>eudicotyledons</taxon>
        <taxon>Gunneridae</taxon>
        <taxon>Pentapetalae</taxon>
        <taxon>rosids</taxon>
        <taxon>fabids</taxon>
        <taxon>Rosales</taxon>
        <taxon>Moraceae</taxon>
        <taxon>Ficeae</taxon>
        <taxon>Ficus</taxon>
    </lineage>
</organism>
<dbReference type="Gramene" id="FCD_00019063-RA">
    <property type="protein sequence ID" value="FCD_00019063-RA:cds"/>
    <property type="gene ID" value="FCD_00019063"/>
</dbReference>
<dbReference type="AlphaFoldDB" id="A0AA88ALQ6"/>
<gene>
    <name evidence="2" type="ORF">TIFTF001_015562</name>
</gene>
<evidence type="ECO:0000313" key="2">
    <source>
        <dbReference type="EMBL" id="GMN46381.1"/>
    </source>
</evidence>
<dbReference type="Proteomes" id="UP001187192">
    <property type="component" value="Unassembled WGS sequence"/>
</dbReference>
<evidence type="ECO:0000256" key="1">
    <source>
        <dbReference type="SAM" id="MobiDB-lite"/>
    </source>
</evidence>
<reference evidence="2" key="1">
    <citation type="submission" date="2023-07" db="EMBL/GenBank/DDBJ databases">
        <title>draft genome sequence of fig (Ficus carica).</title>
        <authorList>
            <person name="Takahashi T."/>
            <person name="Nishimura K."/>
        </authorList>
    </citation>
    <scope>NUCLEOTIDE SEQUENCE</scope>
</reference>
<protein>
    <submittedName>
        <fullName evidence="2">Uncharacterized protein</fullName>
    </submittedName>
</protein>
<sequence>MKGALLRYISLYARPPFLSPSTYSTTPIPSLLPLASSTRSTLSFYSSESSESSSPNPHKHLSDDDVTDVSGEELKKRIDKYFEGDVEAIPSIFEAILQRKLAGLMGKKNDDNDDDKLIEELCGKKELREESESDVEDEELESDCK</sequence>
<evidence type="ECO:0000313" key="3">
    <source>
        <dbReference type="Proteomes" id="UP001187192"/>
    </source>
</evidence>
<proteinExistence type="predicted"/>
<feature type="region of interest" description="Disordered" evidence="1">
    <location>
        <begin position="43"/>
        <end position="69"/>
    </location>
</feature>
<name>A0AA88ALQ6_FICCA</name>
<keyword evidence="3" id="KW-1185">Reference proteome</keyword>
<feature type="compositionally biased region" description="Acidic residues" evidence="1">
    <location>
        <begin position="131"/>
        <end position="145"/>
    </location>
</feature>
<feature type="compositionally biased region" description="Low complexity" evidence="1">
    <location>
        <begin position="43"/>
        <end position="54"/>
    </location>
</feature>
<comment type="caution">
    <text evidence="2">The sequence shown here is derived from an EMBL/GenBank/DDBJ whole genome shotgun (WGS) entry which is preliminary data.</text>
</comment>
<feature type="region of interest" description="Disordered" evidence="1">
    <location>
        <begin position="126"/>
        <end position="145"/>
    </location>
</feature>
<accession>A0AA88ALQ6</accession>
<dbReference type="EMBL" id="BTGU01000022">
    <property type="protein sequence ID" value="GMN46381.1"/>
    <property type="molecule type" value="Genomic_DNA"/>
</dbReference>